<evidence type="ECO:0000259" key="5">
    <source>
        <dbReference type="Pfam" id="PF01323"/>
    </source>
</evidence>
<name>A0AAU8CU32_9HYPH</name>
<gene>
    <name evidence="6" type="ORF">ABVK50_04650</name>
</gene>
<dbReference type="Gene3D" id="3.40.30.10">
    <property type="entry name" value="Glutaredoxin"/>
    <property type="match status" value="1"/>
</dbReference>
<dbReference type="RefSeq" id="WP_353642632.1">
    <property type="nucleotide sequence ID" value="NZ_CP159253.1"/>
</dbReference>
<evidence type="ECO:0000256" key="2">
    <source>
        <dbReference type="ARBA" id="ARBA00023002"/>
    </source>
</evidence>
<organism evidence="6">
    <name type="scientific">Mesorhizobium sp. WSM2240</name>
    <dbReference type="NCBI Taxonomy" id="3228851"/>
    <lineage>
        <taxon>Bacteria</taxon>
        <taxon>Pseudomonadati</taxon>
        <taxon>Pseudomonadota</taxon>
        <taxon>Alphaproteobacteria</taxon>
        <taxon>Hyphomicrobiales</taxon>
        <taxon>Phyllobacteriaceae</taxon>
        <taxon>Mesorhizobium</taxon>
    </lineage>
</organism>
<dbReference type="EMBL" id="CP159253">
    <property type="protein sequence ID" value="XCG49838.1"/>
    <property type="molecule type" value="Genomic_DNA"/>
</dbReference>
<dbReference type="CDD" id="cd03023">
    <property type="entry name" value="DsbA_Com1_like"/>
    <property type="match status" value="1"/>
</dbReference>
<dbReference type="InterPro" id="IPR036249">
    <property type="entry name" value="Thioredoxin-like_sf"/>
</dbReference>
<sequence length="222" mass="24233">MPEQRIRLIGLLVLALLLAGLVAQLPVIKNYLHPCDDRCQLEADLQKLIPERRDALFNDPVAPTAGNPNGDVALVEFLDYNCVHCRAGDVVLQQILKDDPKLKVVYKEYPGQAPGSKFAAKAALAARKQGKFEPFHHALLAAPGQHSESSVLTIARQVGLDVERLKRDMEDPAIEDALKRNRALATELYITGTPALVLGDEVIAGVPAIPTLERLIAKARES</sequence>
<dbReference type="InterPro" id="IPR001853">
    <property type="entry name" value="DSBA-like_thioredoxin_dom"/>
</dbReference>
<dbReference type="Pfam" id="PF01323">
    <property type="entry name" value="DSBA"/>
    <property type="match status" value="1"/>
</dbReference>
<keyword evidence="4" id="KW-0676">Redox-active center</keyword>
<dbReference type="AlphaFoldDB" id="A0AAU8CU32"/>
<keyword evidence="3" id="KW-1015">Disulfide bond</keyword>
<keyword evidence="1" id="KW-0732">Signal</keyword>
<dbReference type="PANTHER" id="PTHR13887:SF14">
    <property type="entry name" value="DISULFIDE BOND FORMATION PROTEIN D"/>
    <property type="match status" value="1"/>
</dbReference>
<keyword evidence="2" id="KW-0560">Oxidoreductase</keyword>
<feature type="domain" description="DSBA-like thioredoxin" evidence="5">
    <location>
        <begin position="74"/>
        <end position="216"/>
    </location>
</feature>
<protein>
    <submittedName>
        <fullName evidence="6">DsbA family protein</fullName>
    </submittedName>
</protein>
<dbReference type="GO" id="GO:0016491">
    <property type="term" value="F:oxidoreductase activity"/>
    <property type="evidence" value="ECO:0007669"/>
    <property type="project" value="UniProtKB-KW"/>
</dbReference>
<evidence type="ECO:0000256" key="1">
    <source>
        <dbReference type="ARBA" id="ARBA00022729"/>
    </source>
</evidence>
<dbReference type="SUPFAM" id="SSF52833">
    <property type="entry name" value="Thioredoxin-like"/>
    <property type="match status" value="1"/>
</dbReference>
<reference evidence="6" key="1">
    <citation type="submission" date="2024-06" db="EMBL/GenBank/DDBJ databases">
        <title>Mesorhizobium karijinii sp. nov., a symbiont of the iconic Swainsona formosa from arid Australia.</title>
        <authorList>
            <person name="Hill Y.J."/>
            <person name="Watkin E.L.J."/>
            <person name="O'Hara G.W."/>
            <person name="Terpolilli J."/>
            <person name="Tye M.L."/>
            <person name="Kohlmeier M.G."/>
        </authorList>
    </citation>
    <scope>NUCLEOTIDE SEQUENCE</scope>
    <source>
        <strain evidence="6">WSM2240</strain>
    </source>
</reference>
<evidence type="ECO:0000256" key="3">
    <source>
        <dbReference type="ARBA" id="ARBA00023157"/>
    </source>
</evidence>
<proteinExistence type="predicted"/>
<accession>A0AAU8CU32</accession>
<dbReference type="PANTHER" id="PTHR13887">
    <property type="entry name" value="GLUTATHIONE S-TRANSFERASE KAPPA"/>
    <property type="match status" value="1"/>
</dbReference>
<evidence type="ECO:0000313" key="6">
    <source>
        <dbReference type="EMBL" id="XCG49838.1"/>
    </source>
</evidence>
<evidence type="ECO:0000256" key="4">
    <source>
        <dbReference type="ARBA" id="ARBA00023284"/>
    </source>
</evidence>